<feature type="transmembrane region" description="Helical" evidence="10">
    <location>
        <begin position="5"/>
        <end position="23"/>
    </location>
</feature>
<dbReference type="GO" id="GO:0006508">
    <property type="term" value="P:proteolysis"/>
    <property type="evidence" value="ECO:0007669"/>
    <property type="project" value="UniProtKB-KW"/>
</dbReference>
<reference evidence="13 14" key="1">
    <citation type="journal article" date="2015" name="Nature">
        <title>rRNA introns, odd ribosomes, and small enigmatic genomes across a large radiation of phyla.</title>
        <authorList>
            <person name="Brown C.T."/>
            <person name="Hug L.A."/>
            <person name="Thomas B.C."/>
            <person name="Sharon I."/>
            <person name="Castelle C.J."/>
            <person name="Singh A."/>
            <person name="Wilkins M.J."/>
            <person name="Williams K.H."/>
            <person name="Banfield J.F."/>
        </authorList>
    </citation>
    <scope>NUCLEOTIDE SEQUENCE [LARGE SCALE GENOMIC DNA]</scope>
</reference>
<evidence type="ECO:0000256" key="2">
    <source>
        <dbReference type="ARBA" id="ARBA00011073"/>
    </source>
</evidence>
<dbReference type="InterPro" id="IPR050131">
    <property type="entry name" value="Peptidase_S8_subtilisin-like"/>
</dbReference>
<evidence type="ECO:0000256" key="4">
    <source>
        <dbReference type="ARBA" id="ARBA00022670"/>
    </source>
</evidence>
<evidence type="ECO:0000256" key="5">
    <source>
        <dbReference type="ARBA" id="ARBA00022801"/>
    </source>
</evidence>
<dbReference type="PROSITE" id="PS00138">
    <property type="entry name" value="SUBTILASE_SER"/>
    <property type="match status" value="1"/>
</dbReference>
<proteinExistence type="inferred from homology"/>
<dbReference type="PRINTS" id="PR00723">
    <property type="entry name" value="SUBTILISIN"/>
</dbReference>
<accession>A0A0G0KAB4</accession>
<evidence type="ECO:0000256" key="3">
    <source>
        <dbReference type="ARBA" id="ARBA00022525"/>
    </source>
</evidence>
<dbReference type="Pfam" id="PF22148">
    <property type="entry name" value="Fervidolysin_NPro-like"/>
    <property type="match status" value="1"/>
</dbReference>
<feature type="domain" description="Fervidolysin-like N-terminal prodomain" evidence="12">
    <location>
        <begin position="35"/>
        <end position="98"/>
    </location>
</feature>
<comment type="subcellular location">
    <subcellularLocation>
        <location evidence="1">Secreted</location>
    </subcellularLocation>
</comment>
<evidence type="ECO:0000259" key="11">
    <source>
        <dbReference type="Pfam" id="PF00082"/>
    </source>
</evidence>
<dbReference type="PROSITE" id="PS00137">
    <property type="entry name" value="SUBTILASE_HIS"/>
    <property type="match status" value="1"/>
</dbReference>
<evidence type="ECO:0000256" key="1">
    <source>
        <dbReference type="ARBA" id="ARBA00004613"/>
    </source>
</evidence>
<organism evidence="13 14">
    <name type="scientific">Candidatus Woesebacteria bacterium GW2011_GWA1_37_7</name>
    <dbReference type="NCBI Taxonomy" id="1618545"/>
    <lineage>
        <taxon>Bacteria</taxon>
        <taxon>Candidatus Woeseibacteriota</taxon>
    </lineage>
</organism>
<comment type="similarity">
    <text evidence="2 8 9">Belongs to the peptidase S8 family.</text>
</comment>
<dbReference type="Proteomes" id="UP000034591">
    <property type="component" value="Unassembled WGS sequence"/>
</dbReference>
<dbReference type="InterPro" id="IPR023828">
    <property type="entry name" value="Peptidase_S8_Ser-AS"/>
</dbReference>
<dbReference type="PATRIC" id="fig|1618545.3.peg.250"/>
<feature type="active site" description="Charge relay system" evidence="7 8">
    <location>
        <position position="144"/>
    </location>
</feature>
<feature type="active site" description="Charge relay system" evidence="7 8">
    <location>
        <position position="333"/>
    </location>
</feature>
<protein>
    <submittedName>
        <fullName evidence="13">Peptidase S8 and S53 subtilisin kexin sedolisin</fullName>
    </submittedName>
</protein>
<dbReference type="STRING" id="1618545.US53_C0016G0004"/>
<comment type="caution">
    <text evidence="13">The sequence shown here is derived from an EMBL/GenBank/DDBJ whole genome shotgun (WGS) entry which is preliminary data.</text>
</comment>
<evidence type="ECO:0000256" key="6">
    <source>
        <dbReference type="ARBA" id="ARBA00022825"/>
    </source>
</evidence>
<sequence length="460" mass="49474">MKKQIFVIFITLFIYAFLTPSYYEINAQVNSDTNSDRIIVKFKPLTPSFLKKKIISSYGINIDEELKLGNTYISKVKKGNAQEIVAKLKKNLLVEYAEEDFIANKLEIPNDPDYSKQWGLTKIQANLGWDISHGSPEVKIAIIDTGINNSHPDLAGKIYSSVNCIDPSCPALVTSDPDSHGTHVAGIAAASTNNNIGVAGTSFNSSLMSVKALNDSGSGYYSWIANGIIWAADNDADVINLSLGGGFPSITLESAINYAWNQGVVIVAAAGNNGSSSRVYPGSYANSIAVASTGQNDLKTSFSNYGSWVDVAAPGSSIYSTYHSGYEYLSGTSMSTPFVSGLAALIKAVNPGWSNYQIRQKLEATSDIINGTGSYWQYGRINVCRALDCNIVTTTPTPTPVVIPTATFTPTPPLLPTPTSTPTPTQIPLLSPTPTLGISPTPSPLPWWCRYIPTHPYCQL</sequence>
<keyword evidence="3" id="KW-0964">Secreted</keyword>
<dbReference type="PANTHER" id="PTHR43806:SF11">
    <property type="entry name" value="CEREVISIN-RELATED"/>
    <property type="match status" value="1"/>
</dbReference>
<evidence type="ECO:0000256" key="10">
    <source>
        <dbReference type="SAM" id="Phobius"/>
    </source>
</evidence>
<dbReference type="InterPro" id="IPR023827">
    <property type="entry name" value="Peptidase_S8_Asp-AS"/>
</dbReference>
<dbReference type="GO" id="GO:0004252">
    <property type="term" value="F:serine-type endopeptidase activity"/>
    <property type="evidence" value="ECO:0007669"/>
    <property type="project" value="UniProtKB-UniRule"/>
</dbReference>
<keyword evidence="10" id="KW-0812">Transmembrane</keyword>
<dbReference type="InterPro" id="IPR034084">
    <property type="entry name" value="Thermitase-like_dom"/>
</dbReference>
<dbReference type="PROSITE" id="PS00136">
    <property type="entry name" value="SUBTILASE_ASP"/>
    <property type="match status" value="1"/>
</dbReference>
<dbReference type="InterPro" id="IPR036852">
    <property type="entry name" value="Peptidase_S8/S53_dom_sf"/>
</dbReference>
<dbReference type="InterPro" id="IPR000209">
    <property type="entry name" value="Peptidase_S8/S53_dom"/>
</dbReference>
<name>A0A0G0KAB4_9BACT</name>
<evidence type="ECO:0000256" key="9">
    <source>
        <dbReference type="RuleBase" id="RU003355"/>
    </source>
</evidence>
<evidence type="ECO:0000313" key="13">
    <source>
        <dbReference type="EMBL" id="KKQ37536.1"/>
    </source>
</evidence>
<dbReference type="SUPFAM" id="SSF52743">
    <property type="entry name" value="Subtilisin-like"/>
    <property type="match status" value="1"/>
</dbReference>
<evidence type="ECO:0000256" key="8">
    <source>
        <dbReference type="PROSITE-ProRule" id="PRU01240"/>
    </source>
</evidence>
<dbReference type="Pfam" id="PF00082">
    <property type="entry name" value="Peptidase_S8"/>
    <property type="match status" value="1"/>
</dbReference>
<dbReference type="PANTHER" id="PTHR43806">
    <property type="entry name" value="PEPTIDASE S8"/>
    <property type="match status" value="1"/>
</dbReference>
<keyword evidence="4 8" id="KW-0645">Protease</keyword>
<evidence type="ECO:0000259" key="12">
    <source>
        <dbReference type="Pfam" id="PF22148"/>
    </source>
</evidence>
<dbReference type="GO" id="GO:0005576">
    <property type="term" value="C:extracellular region"/>
    <property type="evidence" value="ECO:0007669"/>
    <property type="project" value="UniProtKB-SubCell"/>
</dbReference>
<keyword evidence="6 8" id="KW-0720">Serine protease</keyword>
<dbReference type="InterPro" id="IPR022398">
    <property type="entry name" value="Peptidase_S8_His-AS"/>
</dbReference>
<dbReference type="CDD" id="cd07484">
    <property type="entry name" value="Peptidases_S8_Thermitase_like"/>
    <property type="match status" value="1"/>
</dbReference>
<dbReference type="InterPro" id="IPR015500">
    <property type="entry name" value="Peptidase_S8_subtilisin-rel"/>
</dbReference>
<keyword evidence="10" id="KW-0472">Membrane</keyword>
<gene>
    <name evidence="13" type="ORF">US53_C0016G0004</name>
</gene>
<dbReference type="InterPro" id="IPR054399">
    <property type="entry name" value="Fervidolysin-like_N_prodom"/>
</dbReference>
<keyword evidence="5 8" id="KW-0378">Hydrolase</keyword>
<keyword evidence="10" id="KW-1133">Transmembrane helix</keyword>
<dbReference type="PROSITE" id="PS51892">
    <property type="entry name" value="SUBTILASE"/>
    <property type="match status" value="1"/>
</dbReference>
<dbReference type="EMBL" id="LBTI01000016">
    <property type="protein sequence ID" value="KKQ37536.1"/>
    <property type="molecule type" value="Genomic_DNA"/>
</dbReference>
<evidence type="ECO:0000256" key="7">
    <source>
        <dbReference type="PIRSR" id="PIRSR615500-1"/>
    </source>
</evidence>
<feature type="active site" description="Charge relay system" evidence="7 8">
    <location>
        <position position="180"/>
    </location>
</feature>
<dbReference type="Gene3D" id="3.40.50.200">
    <property type="entry name" value="Peptidase S8/S53 domain"/>
    <property type="match status" value="1"/>
</dbReference>
<dbReference type="AlphaFoldDB" id="A0A0G0KAB4"/>
<evidence type="ECO:0000313" key="14">
    <source>
        <dbReference type="Proteomes" id="UP000034591"/>
    </source>
</evidence>
<feature type="domain" description="Peptidase S8/S53" evidence="11">
    <location>
        <begin position="137"/>
        <end position="366"/>
    </location>
</feature>